<dbReference type="Pfam" id="PF25597">
    <property type="entry name" value="SH3_retrovirus"/>
    <property type="match status" value="1"/>
</dbReference>
<dbReference type="GO" id="GO:0015074">
    <property type="term" value="P:DNA integration"/>
    <property type="evidence" value="ECO:0007669"/>
    <property type="project" value="InterPro"/>
</dbReference>
<name>A0A014QPU9_9HYPO</name>
<keyword evidence="7" id="KW-0548">Nucleotidyltransferase</keyword>
<dbReference type="PROSITE" id="PS50994">
    <property type="entry name" value="INTEGRASE"/>
    <property type="match status" value="1"/>
</dbReference>
<evidence type="ECO:0000256" key="3">
    <source>
        <dbReference type="ARBA" id="ARBA00022884"/>
    </source>
</evidence>
<feature type="compositionally biased region" description="Low complexity" evidence="5">
    <location>
        <begin position="1269"/>
        <end position="1292"/>
    </location>
</feature>
<dbReference type="InterPro" id="IPR054722">
    <property type="entry name" value="PolX-like_BBD"/>
</dbReference>
<evidence type="ECO:0000313" key="8">
    <source>
        <dbReference type="Proteomes" id="UP000030151"/>
    </source>
</evidence>
<feature type="compositionally biased region" description="Polar residues" evidence="5">
    <location>
        <begin position="1313"/>
        <end position="1331"/>
    </location>
</feature>
<reference evidence="7 8" key="1">
    <citation type="submission" date="2014-02" db="EMBL/GenBank/DDBJ databases">
        <title>The genome sequence of the entomopathogenic fungus Metarhizium robertsii ARSEF 2575.</title>
        <authorList>
            <person name="Giuliano Garisto Donzelli B."/>
            <person name="Roe B.A."/>
            <person name="Macmil S.L."/>
            <person name="Krasnoff S.B."/>
            <person name="Gibson D.M."/>
        </authorList>
    </citation>
    <scope>NUCLEOTIDE SEQUENCE [LARGE SCALE GENOMIC DNA]</scope>
    <source>
        <strain evidence="7 8">ARSEF 2575</strain>
    </source>
</reference>
<keyword evidence="2" id="KW-0064">Aspartyl protease</keyword>
<dbReference type="InterPro" id="IPR043502">
    <property type="entry name" value="DNA/RNA_pol_sf"/>
</dbReference>
<dbReference type="eggNOG" id="KOG0017">
    <property type="taxonomic scope" value="Eukaryota"/>
</dbReference>
<proteinExistence type="predicted"/>
<keyword evidence="3" id="KW-0694">RNA-binding</keyword>
<dbReference type="Pfam" id="PF07727">
    <property type="entry name" value="RVT_2"/>
    <property type="match status" value="1"/>
</dbReference>
<feature type="region of interest" description="Disordered" evidence="5">
    <location>
        <begin position="1385"/>
        <end position="1446"/>
    </location>
</feature>
<dbReference type="GO" id="GO:0005634">
    <property type="term" value="C:nucleus"/>
    <property type="evidence" value="ECO:0007669"/>
    <property type="project" value="UniProtKB-ARBA"/>
</dbReference>
<feature type="compositionally biased region" description="Basic and acidic residues" evidence="5">
    <location>
        <begin position="1297"/>
        <end position="1312"/>
    </location>
</feature>
<dbReference type="GO" id="GO:0005739">
    <property type="term" value="C:mitochondrion"/>
    <property type="evidence" value="ECO:0007669"/>
    <property type="project" value="UniProtKB-SubCell"/>
</dbReference>
<protein>
    <submittedName>
        <fullName evidence="7">Reverse transcriptase domain protein</fullName>
    </submittedName>
</protein>
<dbReference type="Pfam" id="PF22936">
    <property type="entry name" value="Pol_BBD"/>
    <property type="match status" value="1"/>
</dbReference>
<dbReference type="SUPFAM" id="SSF56672">
    <property type="entry name" value="DNA/RNA polymerases"/>
    <property type="match status" value="1"/>
</dbReference>
<dbReference type="EMBL" id="JELW01000197">
    <property type="protein sequence ID" value="EXU94645.1"/>
    <property type="molecule type" value="Genomic_DNA"/>
</dbReference>
<dbReference type="Proteomes" id="UP000030151">
    <property type="component" value="Unassembled WGS sequence"/>
</dbReference>
<keyword evidence="4" id="KW-0496">Mitochondrion</keyword>
<dbReference type="GO" id="GO:0003723">
    <property type="term" value="F:RNA binding"/>
    <property type="evidence" value="ECO:0007669"/>
    <property type="project" value="UniProtKB-KW"/>
</dbReference>
<dbReference type="InterPro" id="IPR012337">
    <property type="entry name" value="RNaseH-like_sf"/>
</dbReference>
<dbReference type="HOGENOM" id="CLU_001650_18_1_1"/>
<gene>
    <name evidence="7" type="ORF">X797_012280</name>
</gene>
<dbReference type="InterPro" id="IPR057670">
    <property type="entry name" value="SH3_retrovirus"/>
</dbReference>
<evidence type="ECO:0000313" key="7">
    <source>
        <dbReference type="EMBL" id="EXU94645.1"/>
    </source>
</evidence>
<keyword evidence="2" id="KW-0645">Protease</keyword>
<evidence type="ECO:0000256" key="4">
    <source>
        <dbReference type="ARBA" id="ARBA00023128"/>
    </source>
</evidence>
<feature type="region of interest" description="Disordered" evidence="5">
    <location>
        <begin position="21"/>
        <end position="78"/>
    </location>
</feature>
<dbReference type="Gene3D" id="3.30.420.10">
    <property type="entry name" value="Ribonuclease H-like superfamily/Ribonuclease H"/>
    <property type="match status" value="1"/>
</dbReference>
<dbReference type="CDD" id="cd09272">
    <property type="entry name" value="RNase_HI_RT_Ty1"/>
    <property type="match status" value="1"/>
</dbReference>
<evidence type="ECO:0000256" key="2">
    <source>
        <dbReference type="ARBA" id="ARBA00022750"/>
    </source>
</evidence>
<dbReference type="InterPro" id="IPR013103">
    <property type="entry name" value="RVT_2"/>
</dbReference>
<sequence>MAEITRVEELERLLREAELRAESERQRAELAERQRLEEQQRAEREQQRAEREQQRAEREQQRAEREQQRAETAEEQTRRTTLDEYIAACHSLVFSKFAVKTEKSLTSRGSITNPRNKLCPTSLQPWSDFLEQQRIASGVLYDVFLTETRLFESRNFLSGLGHRISQRPIANEKDLEYFLHNSVEDPVRSILHQLKEVEEIQAVYGIGGGIIFENHPNAISDVSGEVVDRESASLPSTPDQKWPSNQLRPDQICVYRSEDGQSAKRSMVYVCEYKAPHKLTAQHLRAGLRPMDIYKEVVNRKTVPTSADPEGRFQYHAERLTAAAVSQTYHYMIEGGLNFGLLTTGEAIVILMIDWDNPQTLYYHLAEPGPEVNRHARKWNEYKAKMAAFATYQRAYADLAVWIQSTVDEHQLANTTSKSDIRTIVRDLKSSLAPTLSEEKELARLKYSQVLTQTKRVKPEDWLLAWNKAKLDGDKYKIPELEGESGINDFLTACSAFDATWANQQWGQLEHSQRYNIKMDEVTLRSLSELFSRQIRRNRSNKLNDSVFAMSDSAVQNSHCPCGLPSSRHRWKAVDCAAVRIVVNGESKDGRQVHPRRIKACEEALKQAKWKSLVDKVKDISSNESSKPTGNGNTNKPAAFVGLTFNAEDLNKGDSVFTTLRDKHPLYNSTILDGGATTHLVNNKDLLIDIREAEEADYVMIGEGSLKVQARGTRIMENILDSENGENTRDLQLINVAYVPRFHTNIISSDKLEEKGLWLHGFDNTLRIGTPQDNQVLCRLTKKYGLKIVEYKPLSRSYFKLPQTLISVFNAFQSVFSSLQAENLQPRRQRIAHSRDPPLPRTDSAETWHLRAFHAGPDALEQLVLKTQGVRIKGPATVQCTACGTGKATEIISRRESSNKSRQPFYRIFIDVFSFPTAYNGHRYVLLATDEFSGMMFHWSLTSKTEVSQILKDFEARIKRHAGASICKLKTDNESSIINLPYQRDSEFQTWAKEQGIDIELPPAHTAEPTGGAERPGGINQTRMRCVFGHLPIELWPEVYRAAVWIHNILPSRRNGWMTPKEKMDRWFHQHFRWYRPPNVDFDTTKDHRPNWRGIYAYGCKAYPLMNTFKAKEDKNLFKLRPRAHVGYLVGYHASNIYRIWVPKLNRVILSRDVRFNEEEFFDPNKEGQLETEPIMEYRPTPTVMEPLPRPNWDTILDEFLYDFDDCILGIDPTDGSNSGVQTTGGATLDAAATATQPSVQNSRLLTPLGQPSLPTPDPTPQLNRRDASSAGSSPSGSDQKSASPLLSDSSSTAQRSEADPHSDGNEFHDAESSLSGLPQTSVLSSRSPTPAQEDPLPIASVQRQERSQAPSPEQESNTSHDNESAILSDSDDARFRETSIQSTIEVHPLPPPHAPTVQQPSSSGQQQQTPADQDGSRPRRRTQKEIYGDQPTRRSERTPKPKQNLDNYVNSVFTTLPLTQRNPEGNYWTFHSVFLAAASKAARDHQFHRDELVKLPKRYQDLQNHPMGPEFKEAIRKELHDLLKRGTWRLIERDKARTQPLPLKWVFNYKFDQDGYLQRCKARICVRGDLQDDDGSLETYAATLAARTFRIAMATAARFDLDIRQFDVSNAFLYSELKKDHPIYVQLPTGYVELGFLNPGEDSTMIAGLDKALYGLRESPLLWYNELAQALKEAGIDRTDEEPCVFTNGKVLVLVYVDDILILSPRQEKLAVNDLVKQLQSKYEMREDKFKWYLGIRVIRDRPNRKIYLCQDAYIEKIARKFKLTDSRLRVPSIPIPTIPLVKYDGQASKEEIKDFQERVGSLMYIAVITRPDVARAAAQLARFLANPSPEHRAAADQCIRYLYTTKFLAIVYDGMHPGEALVIASDASFADDVETRRSSQGYVMLLFNGPVVWKAGLQDTVTTSTTEAELLSLERTTKESYALDRLLRDISLDLGPLKIYCDNLQSIRLVVEENQRITTKLRHVDIQNMWLKQEFRKGRFLVEYLKTDQMPADGLTKALSRSKFEHFRSMLNLIDIKREVDLGG</sequence>
<dbReference type="InterPro" id="IPR036397">
    <property type="entry name" value="RNaseH_sf"/>
</dbReference>
<keyword evidence="7" id="KW-0695">RNA-directed DNA polymerase</keyword>
<feature type="compositionally biased region" description="Polar residues" evidence="5">
    <location>
        <begin position="1348"/>
        <end position="1358"/>
    </location>
</feature>
<dbReference type="GO" id="GO:0004190">
    <property type="term" value="F:aspartic-type endopeptidase activity"/>
    <property type="evidence" value="ECO:0007669"/>
    <property type="project" value="UniProtKB-KW"/>
</dbReference>
<dbReference type="GO" id="GO:0003964">
    <property type="term" value="F:RNA-directed DNA polymerase activity"/>
    <property type="evidence" value="ECO:0007669"/>
    <property type="project" value="UniProtKB-KW"/>
</dbReference>
<evidence type="ECO:0000256" key="5">
    <source>
        <dbReference type="SAM" id="MobiDB-lite"/>
    </source>
</evidence>
<organism evidence="7 8">
    <name type="scientific">Metarhizium robertsii</name>
    <dbReference type="NCBI Taxonomy" id="568076"/>
    <lineage>
        <taxon>Eukaryota</taxon>
        <taxon>Fungi</taxon>
        <taxon>Dikarya</taxon>
        <taxon>Ascomycota</taxon>
        <taxon>Pezizomycotina</taxon>
        <taxon>Sordariomycetes</taxon>
        <taxon>Hypocreomycetidae</taxon>
        <taxon>Hypocreales</taxon>
        <taxon>Clavicipitaceae</taxon>
        <taxon>Metarhizium</taxon>
    </lineage>
</organism>
<accession>A0A014QPU9</accession>
<dbReference type="SUPFAM" id="SSF53098">
    <property type="entry name" value="Ribonuclease H-like"/>
    <property type="match status" value="1"/>
</dbReference>
<feature type="domain" description="Integrase catalytic" evidence="6">
    <location>
        <begin position="900"/>
        <end position="1068"/>
    </location>
</feature>
<comment type="caution">
    <text evidence="7">The sequence shown here is derived from an EMBL/GenBank/DDBJ whole genome shotgun (WGS) entry which is preliminary data.</text>
</comment>
<feature type="region of interest" description="Disordered" evidence="5">
    <location>
        <begin position="1236"/>
        <end position="1373"/>
    </location>
</feature>
<dbReference type="InterPro" id="IPR001584">
    <property type="entry name" value="Integrase_cat-core"/>
</dbReference>
<evidence type="ECO:0000256" key="1">
    <source>
        <dbReference type="ARBA" id="ARBA00004173"/>
    </source>
</evidence>
<evidence type="ECO:0000259" key="6">
    <source>
        <dbReference type="PROSITE" id="PS50994"/>
    </source>
</evidence>
<comment type="subcellular location">
    <subcellularLocation>
        <location evidence="1">Mitochondrion</location>
    </subcellularLocation>
</comment>
<keyword evidence="7" id="KW-0808">Transferase</keyword>
<feature type="compositionally biased region" description="Low complexity" evidence="5">
    <location>
        <begin position="1399"/>
        <end position="1409"/>
    </location>
</feature>
<keyword evidence="2" id="KW-0378">Hydrolase</keyword>
<dbReference type="PANTHER" id="PTHR11439:SF438">
    <property type="entry name" value="REVERSE TRANSCRIPTASE TY1_COPIA-TYPE DOMAIN-CONTAINING PROTEIN"/>
    <property type="match status" value="1"/>
</dbReference>
<feature type="compositionally biased region" description="Basic and acidic residues" evidence="5">
    <location>
        <begin position="1424"/>
        <end position="1440"/>
    </location>
</feature>
<dbReference type="PANTHER" id="PTHR11439">
    <property type="entry name" value="GAG-POL-RELATED RETROTRANSPOSON"/>
    <property type="match status" value="1"/>
</dbReference>